<name>A0A7D9EAH4_PARCT</name>
<comment type="caution">
    <text evidence="4">The sequence shown here is derived from an EMBL/GenBank/DDBJ whole genome shotgun (WGS) entry which is preliminary data.</text>
</comment>
<dbReference type="Proteomes" id="UP001152795">
    <property type="component" value="Unassembled WGS sequence"/>
</dbReference>
<reference evidence="4" key="1">
    <citation type="submission" date="2020-04" db="EMBL/GenBank/DDBJ databases">
        <authorList>
            <person name="Alioto T."/>
            <person name="Alioto T."/>
            <person name="Gomez Garrido J."/>
        </authorList>
    </citation>
    <scope>NUCLEOTIDE SEQUENCE</scope>
    <source>
        <strain evidence="4">A484AB</strain>
    </source>
</reference>
<dbReference type="AlphaFoldDB" id="A0A7D9EAH4"/>
<organism evidence="4 5">
    <name type="scientific">Paramuricea clavata</name>
    <name type="common">Red gorgonian</name>
    <name type="synonym">Violescent sea-whip</name>
    <dbReference type="NCBI Taxonomy" id="317549"/>
    <lineage>
        <taxon>Eukaryota</taxon>
        <taxon>Metazoa</taxon>
        <taxon>Cnidaria</taxon>
        <taxon>Anthozoa</taxon>
        <taxon>Octocorallia</taxon>
        <taxon>Malacalcyonacea</taxon>
        <taxon>Plexauridae</taxon>
        <taxon>Paramuricea</taxon>
    </lineage>
</organism>
<dbReference type="Pfam" id="PF03024">
    <property type="entry name" value="Folate_rec"/>
    <property type="match status" value="1"/>
</dbReference>
<dbReference type="GO" id="GO:0009897">
    <property type="term" value="C:external side of plasma membrane"/>
    <property type="evidence" value="ECO:0007669"/>
    <property type="project" value="TreeGrafter"/>
</dbReference>
<dbReference type="OrthoDB" id="5982417at2759"/>
<evidence type="ECO:0000256" key="2">
    <source>
        <dbReference type="ARBA" id="ARBA00022729"/>
    </source>
</evidence>
<evidence type="ECO:0000256" key="1">
    <source>
        <dbReference type="ARBA" id="ARBA00007932"/>
    </source>
</evidence>
<dbReference type="PANTHER" id="PTHR10517">
    <property type="entry name" value="FOLATE RECEPTOR"/>
    <property type="match status" value="1"/>
</dbReference>
<dbReference type="InterPro" id="IPR004269">
    <property type="entry name" value="Folate_rcpt"/>
</dbReference>
<keyword evidence="3" id="KW-1015">Disulfide bond</keyword>
<proteinExistence type="inferred from homology"/>
<sequence length="285" mass="32235">MFMLCGVIVGYSIQVYIVITSAALKKTAISKFERRGGKMIVVKCLIICVLNFASLHMAFGAHEVKGVCLPGMRHKPKPTPEEESYKACHVFKNSSCCTSEFTNQLAPQVVQKIGNFSWNLCGRNLSQPCQEYMVGVECFYSCSPYVGLWADRTKKGSFNNVPVCSGYCDEWYDACRDELACAKNWIRDFNYTSEGHNVCKRTCTSFKELYKDGKDLCESMWDDSFKYTDETKNKDRCLHFRYNSALVDSNKVVVQNIFGHSGSHAAQGSFLGVVLVTSFYVFYLQ</sequence>
<keyword evidence="5" id="KW-1185">Reference proteome</keyword>
<evidence type="ECO:0000313" key="5">
    <source>
        <dbReference type="Proteomes" id="UP001152795"/>
    </source>
</evidence>
<evidence type="ECO:0000313" key="4">
    <source>
        <dbReference type="EMBL" id="CAB4005064.1"/>
    </source>
</evidence>
<gene>
    <name evidence="4" type="ORF">PACLA_8A074617</name>
</gene>
<keyword evidence="2" id="KW-0732">Signal</keyword>
<evidence type="ECO:0000256" key="3">
    <source>
        <dbReference type="ARBA" id="ARBA00023157"/>
    </source>
</evidence>
<dbReference type="GO" id="GO:0038023">
    <property type="term" value="F:signaling receptor activity"/>
    <property type="evidence" value="ECO:0007669"/>
    <property type="project" value="TreeGrafter"/>
</dbReference>
<comment type="similarity">
    <text evidence="1">Belongs to the folate receptor family.</text>
</comment>
<dbReference type="EMBL" id="CACRXK020005085">
    <property type="protein sequence ID" value="CAB4005064.1"/>
    <property type="molecule type" value="Genomic_DNA"/>
</dbReference>
<dbReference type="InterPro" id="IPR018143">
    <property type="entry name" value="Folate_rcpt-like"/>
</dbReference>
<accession>A0A7D9EAH4</accession>
<protein>
    <submittedName>
        <fullName evidence="4">Uncharacterized protein</fullName>
    </submittedName>
</protein>